<protein>
    <recommendedName>
        <fullName evidence="2">WG repeat-containing protein</fullName>
    </recommendedName>
</protein>
<name>A0A645ADI5_9ZZZZ</name>
<accession>A0A645ADI5</accession>
<gene>
    <name evidence="1" type="ORF">SDC9_97772</name>
</gene>
<evidence type="ECO:0000313" key="1">
    <source>
        <dbReference type="EMBL" id="MPM51026.1"/>
    </source>
</evidence>
<comment type="caution">
    <text evidence="1">The sequence shown here is derived from an EMBL/GenBank/DDBJ whole genome shotgun (WGS) entry which is preliminary data.</text>
</comment>
<dbReference type="SUPFAM" id="SSF69360">
    <property type="entry name" value="Cell wall binding repeat"/>
    <property type="match status" value="1"/>
</dbReference>
<dbReference type="AlphaFoldDB" id="A0A645ADI5"/>
<dbReference type="EMBL" id="VSSQ01013228">
    <property type="protein sequence ID" value="MPM51026.1"/>
    <property type="molecule type" value="Genomic_DNA"/>
</dbReference>
<proteinExistence type="predicted"/>
<dbReference type="InterPro" id="IPR032774">
    <property type="entry name" value="WG_beta_rep"/>
</dbReference>
<dbReference type="PANTHER" id="PTHR37841:SF1">
    <property type="entry name" value="DUF3298 DOMAIN-CONTAINING PROTEIN"/>
    <property type="match status" value="1"/>
</dbReference>
<dbReference type="Pfam" id="PF14903">
    <property type="entry name" value="WG_beta_rep"/>
    <property type="match status" value="4"/>
</dbReference>
<evidence type="ECO:0008006" key="2">
    <source>
        <dbReference type="Google" id="ProtNLM"/>
    </source>
</evidence>
<dbReference type="PANTHER" id="PTHR37841">
    <property type="entry name" value="GLR2918 PROTEIN"/>
    <property type="match status" value="1"/>
</dbReference>
<reference evidence="1" key="1">
    <citation type="submission" date="2019-08" db="EMBL/GenBank/DDBJ databases">
        <authorList>
            <person name="Kucharzyk K."/>
            <person name="Murdoch R.W."/>
            <person name="Higgins S."/>
            <person name="Loffler F."/>
        </authorList>
    </citation>
    <scope>NUCLEOTIDE SEQUENCE</scope>
</reference>
<dbReference type="PROSITE" id="PS51257">
    <property type="entry name" value="PROKAR_LIPOPROTEIN"/>
    <property type="match status" value="1"/>
</dbReference>
<sequence>MKSRLFPAIALAALLTGCVPTSVTPQPEEPTGYKWIVAPKFAQADNFSQGLCPVSTGDGKGPWGYVDTAGVFQIPAYWDAAYPFSEERACVGTAGLYGMIDTSGHVVAEPFSSAPLVCSGGLIACRMDSGYGYLDVSGEPSIPFVYQDASAFANERAAVCKDGLWGVINPAGDDVVDAAWEGVEVLSDGTIALRDGVLWGLADHDGNILFLPRFQEIKAVGDGLYAYRKADLWGVADSAGKGLTEAVYADVISCNDGEFIRLISQTDTYINHKLEAIDIPLPQGLRVSGGFIQGFAACIGKEGLWGIVSTDGQVVVPLQEQTPITEQELTAYARSGLLRVADGYRATDWEISGLEGASLPYIGEDGRIYAMLKIDGLWGLAEITGDK</sequence>
<organism evidence="1">
    <name type="scientific">bioreactor metagenome</name>
    <dbReference type="NCBI Taxonomy" id="1076179"/>
    <lineage>
        <taxon>unclassified sequences</taxon>
        <taxon>metagenomes</taxon>
        <taxon>ecological metagenomes</taxon>
    </lineage>
</organism>